<organism evidence="1 2">
    <name type="scientific">Syntrophus aciditrophicus (strain SB)</name>
    <dbReference type="NCBI Taxonomy" id="56780"/>
    <lineage>
        <taxon>Bacteria</taxon>
        <taxon>Pseudomonadati</taxon>
        <taxon>Thermodesulfobacteriota</taxon>
        <taxon>Syntrophia</taxon>
        <taxon>Syntrophales</taxon>
        <taxon>Syntrophaceae</taxon>
        <taxon>Syntrophus</taxon>
    </lineage>
</organism>
<dbReference type="eggNOG" id="ENOG5033WYD">
    <property type="taxonomic scope" value="Bacteria"/>
</dbReference>
<dbReference type="EMBL" id="CP000252">
    <property type="protein sequence ID" value="ABC75914.1"/>
    <property type="molecule type" value="Genomic_DNA"/>
</dbReference>
<dbReference type="OrthoDB" id="9204492at2"/>
<accession>Q2LYD3</accession>
<dbReference type="STRING" id="56780.SYN_00012"/>
<gene>
    <name evidence="1" type="ORF">SYN_00012</name>
</gene>
<dbReference type="KEGG" id="sat:SYN_00012"/>
<dbReference type="AlphaFoldDB" id="Q2LYD3"/>
<protein>
    <submittedName>
        <fullName evidence="1">Hypothetical cytosolic protein</fullName>
    </submittedName>
</protein>
<proteinExistence type="predicted"/>
<evidence type="ECO:0000313" key="1">
    <source>
        <dbReference type="EMBL" id="ABC75914.1"/>
    </source>
</evidence>
<keyword evidence="2" id="KW-1185">Reference proteome</keyword>
<name>Q2LYD3_SYNAS</name>
<evidence type="ECO:0000313" key="2">
    <source>
        <dbReference type="Proteomes" id="UP000001933"/>
    </source>
</evidence>
<reference evidence="1 2" key="1">
    <citation type="journal article" date="2007" name="Proc. Natl. Acad. Sci. U.S.A.">
        <title>The genome of Syntrophus aciditrophicus: life at the thermodynamic limit of microbial growth.</title>
        <authorList>
            <person name="McInerney M.J."/>
            <person name="Rohlin L."/>
            <person name="Mouttaki H."/>
            <person name="Kim U."/>
            <person name="Krupp R.S."/>
            <person name="Rios-Hernandez L."/>
            <person name="Sieber J."/>
            <person name="Struchtemeyer C.G."/>
            <person name="Bhattacharyya A."/>
            <person name="Campbell J.W."/>
            <person name="Gunsalus R.P."/>
        </authorList>
    </citation>
    <scope>NUCLEOTIDE SEQUENCE [LARGE SCALE GENOMIC DNA]</scope>
    <source>
        <strain evidence="1 2">SB</strain>
    </source>
</reference>
<dbReference type="HOGENOM" id="CLU_492521_0_0_7"/>
<dbReference type="Proteomes" id="UP000001933">
    <property type="component" value="Chromosome"/>
</dbReference>
<sequence>MNQLNLINELEPQIPFLWPEPRVTEGNRIYKHQPPFGDLVLESPFMFGIISALTTRGIDVLKAWMECNNDLKVYLIVMVYPACATKQRDLSRLLDLVERFSPQLSVHVHPLKSVTDRTTNTLCCLAQNKDIVYIFTGPSEDFGLAQKNDGHINFVFRGDPVLVEGFSRYFNLLWIKSREISAKGVTLIPDLILPEGSEEGLRLWQDYMNDCANSQASGDTYGEVDAETGDIKIKDKDGKDIPLPTEDGGLKKLDHLAEFVARLYEKGSLVSIDKLSRIPPLDAPLDPSVFGDTAELQKGNVKRKVSMRVSIIDEKTLKEIDKRRQGMRTLLTKFTFGLADNMRWMPDTAYKLFESELKRINEEGQKLISDLLKGDIEAFSKEKLPALVRDINAMYQELGGTGQVGKDVIVRVTDNLKERLLKVQSASFMPKLSFSKISFTYTDNTMVSPWGQAFSLLSDIVAFPRKAMTDSFYLRGLKVPEDDLIEAMNVADDAICRDLRSRGLKDRCRHELNLLSIIEKASLESRDRCELVYRILNGDSLKTIDETIKNKGS</sequence>
<dbReference type="RefSeq" id="WP_011415949.1">
    <property type="nucleotide sequence ID" value="NC_007759.1"/>
</dbReference>
<dbReference type="InParanoid" id="Q2LYD3"/>